<feature type="region of interest" description="Disordered" evidence="1">
    <location>
        <begin position="121"/>
        <end position="157"/>
    </location>
</feature>
<feature type="region of interest" description="Disordered" evidence="1">
    <location>
        <begin position="1"/>
        <end position="34"/>
    </location>
</feature>
<name>A0AAV9UIL4_9PEZI</name>
<proteinExistence type="predicted"/>
<evidence type="ECO:0000313" key="4">
    <source>
        <dbReference type="Proteomes" id="UP001373714"/>
    </source>
</evidence>
<dbReference type="Proteomes" id="UP001373714">
    <property type="component" value="Unassembled WGS sequence"/>
</dbReference>
<feature type="domain" description="PD-(D/E)XK nuclease-like" evidence="2">
    <location>
        <begin position="231"/>
        <end position="472"/>
    </location>
</feature>
<gene>
    <name evidence="3" type="ORF">TWF730_001441</name>
</gene>
<evidence type="ECO:0000256" key="1">
    <source>
        <dbReference type="SAM" id="MobiDB-lite"/>
    </source>
</evidence>
<dbReference type="InterPro" id="IPR046797">
    <property type="entry name" value="PDDEXK_12"/>
</dbReference>
<keyword evidence="4" id="KW-1185">Reference proteome</keyword>
<sequence>MITAARKRSRSTSSSRRVSGGSSADSLSPTVQKKRIRLETGEVDGDLTLKSTPDVLQWLSDLPTTVPNYPLNLPKFQNLQQKTLSSQPGIKQRPQIPLVTVDLKKAAKSLADFEIHRSDAGSLPSVQKTSSGKDDISSISHSKSTEASVSSDINSDETETSVGIADARLQLRHSYPPILFSHCNQAITGPLPVGVKEFLKRTSPDNLAQGCLPRCIKEELENEYLDTILPNWIFSDADSVDGDTNSLLLQVKRIVQMSTDLLILNADEQPWSELVNCILNGVVRRQLFERPIRKLHVKRMYMCTGEESYFEAAYLDSVLDIEVNFMLEANFSYPQSPLKKLREQCTSGDLPEDFNLSPLWDPVSRFCPSFAVVRSTCEAGDWQEAQMHAGMGAVAILEKGRFLGASKKILPCVPALVVIGHRWELNLIYEDDRGNYVVGGPWSIGGSNSFLEALKLVLVMEELWKYGSEEWWSAMVENIAVNAHEKYAHSQPHCQSPEDRSEE</sequence>
<feature type="compositionally biased region" description="Low complexity" evidence="1">
    <location>
        <begin position="11"/>
        <end position="23"/>
    </location>
</feature>
<comment type="caution">
    <text evidence="3">The sequence shown here is derived from an EMBL/GenBank/DDBJ whole genome shotgun (WGS) entry which is preliminary data.</text>
</comment>
<evidence type="ECO:0000259" key="2">
    <source>
        <dbReference type="Pfam" id="PF20516"/>
    </source>
</evidence>
<accession>A0AAV9UIL4</accession>
<dbReference type="AlphaFoldDB" id="A0AAV9UIL4"/>
<feature type="compositionally biased region" description="Basic residues" evidence="1">
    <location>
        <begin position="1"/>
        <end position="10"/>
    </location>
</feature>
<protein>
    <recommendedName>
        <fullName evidence="2">PD-(D/E)XK nuclease-like domain-containing protein</fullName>
    </recommendedName>
</protein>
<dbReference type="EMBL" id="JAVHNS010000010">
    <property type="protein sequence ID" value="KAK6341957.1"/>
    <property type="molecule type" value="Genomic_DNA"/>
</dbReference>
<organism evidence="3 4">
    <name type="scientific">Orbilia blumenaviensis</name>
    <dbReference type="NCBI Taxonomy" id="1796055"/>
    <lineage>
        <taxon>Eukaryota</taxon>
        <taxon>Fungi</taxon>
        <taxon>Dikarya</taxon>
        <taxon>Ascomycota</taxon>
        <taxon>Pezizomycotina</taxon>
        <taxon>Orbiliomycetes</taxon>
        <taxon>Orbiliales</taxon>
        <taxon>Orbiliaceae</taxon>
        <taxon>Orbilia</taxon>
    </lineage>
</organism>
<evidence type="ECO:0000313" key="3">
    <source>
        <dbReference type="EMBL" id="KAK6341957.1"/>
    </source>
</evidence>
<dbReference type="Pfam" id="PF20516">
    <property type="entry name" value="PDDEXK_12"/>
    <property type="match status" value="1"/>
</dbReference>
<reference evidence="3 4" key="1">
    <citation type="submission" date="2019-10" db="EMBL/GenBank/DDBJ databases">
        <authorList>
            <person name="Palmer J.M."/>
        </authorList>
    </citation>
    <scope>NUCLEOTIDE SEQUENCE [LARGE SCALE GENOMIC DNA]</scope>
    <source>
        <strain evidence="3 4">TWF730</strain>
    </source>
</reference>